<evidence type="ECO:0000313" key="4">
    <source>
        <dbReference type="Proteomes" id="UP000620124"/>
    </source>
</evidence>
<feature type="compositionally biased region" description="Polar residues" evidence="1">
    <location>
        <begin position="372"/>
        <end position="397"/>
    </location>
</feature>
<keyword evidence="4" id="KW-1185">Reference proteome</keyword>
<gene>
    <name evidence="3" type="ORF">MVEN_00497300</name>
</gene>
<feature type="transmembrane region" description="Helical" evidence="2">
    <location>
        <begin position="248"/>
        <end position="267"/>
    </location>
</feature>
<keyword evidence="2" id="KW-0812">Transmembrane</keyword>
<feature type="region of interest" description="Disordered" evidence="1">
    <location>
        <begin position="340"/>
        <end position="405"/>
    </location>
</feature>
<name>A0A8H6YWH2_9AGAR</name>
<feature type="transmembrane region" description="Helical" evidence="2">
    <location>
        <begin position="133"/>
        <end position="157"/>
    </location>
</feature>
<dbReference type="OrthoDB" id="3235847at2759"/>
<keyword evidence="2" id="KW-1133">Transmembrane helix</keyword>
<evidence type="ECO:0008006" key="5">
    <source>
        <dbReference type="Google" id="ProtNLM"/>
    </source>
</evidence>
<comment type="caution">
    <text evidence="3">The sequence shown here is derived from an EMBL/GenBank/DDBJ whole genome shotgun (WGS) entry which is preliminary data.</text>
</comment>
<feature type="transmembrane region" description="Helical" evidence="2">
    <location>
        <begin position="164"/>
        <end position="186"/>
    </location>
</feature>
<sequence>MAGLAKTDRATIPIHNRTATFDSVTTDQCSLSLLLFRVEMSATDAAVAKPNPFAGADDQLAFSASASVALAIMFWEYAVFLPDEIRLYRRPIWDTVPPYGFLALRYGGILATLPVLFLSAARTTHCQAAASLSQAGVVLVMAASGLIFALRTAILWLDNWTFHGVLGGLVVTMTGCMIAVASQYRAISDSTRLFGSNCRVLPTVRWLPVGNASFAVFLITALCLTILKVQSHRSQKSLVGYLVYRANLLYLTGTTLTAVTMLFIQILSHPSGALALCAGPIATAFIVAFGTRAFRNMMLAAALDANRAHGLNPNLDPDTNAEASATFSDTMSEMRFVRPPLPLPPAVSGSRSTKTPLTPRLPTTGPTHLRTADSTHPGTGNSPRLNSGMQVDPNTIFPSPPNSYAKESVLSMSLLSDSATSTSPLHPGQLES</sequence>
<feature type="transmembrane region" description="Helical" evidence="2">
    <location>
        <begin position="273"/>
        <end position="291"/>
    </location>
</feature>
<keyword evidence="2" id="KW-0472">Membrane</keyword>
<dbReference type="EMBL" id="JACAZI010000003">
    <property type="protein sequence ID" value="KAF7366202.1"/>
    <property type="molecule type" value="Genomic_DNA"/>
</dbReference>
<organism evidence="3 4">
    <name type="scientific">Mycena venus</name>
    <dbReference type="NCBI Taxonomy" id="2733690"/>
    <lineage>
        <taxon>Eukaryota</taxon>
        <taxon>Fungi</taxon>
        <taxon>Dikarya</taxon>
        <taxon>Basidiomycota</taxon>
        <taxon>Agaricomycotina</taxon>
        <taxon>Agaricomycetes</taxon>
        <taxon>Agaricomycetidae</taxon>
        <taxon>Agaricales</taxon>
        <taxon>Marasmiineae</taxon>
        <taxon>Mycenaceae</taxon>
        <taxon>Mycena</taxon>
    </lineage>
</organism>
<feature type="transmembrane region" description="Helical" evidence="2">
    <location>
        <begin position="60"/>
        <end position="81"/>
    </location>
</feature>
<dbReference type="Proteomes" id="UP000620124">
    <property type="component" value="Unassembled WGS sequence"/>
</dbReference>
<accession>A0A8H6YWH2</accession>
<proteinExistence type="predicted"/>
<evidence type="ECO:0000256" key="2">
    <source>
        <dbReference type="SAM" id="Phobius"/>
    </source>
</evidence>
<feature type="compositionally biased region" description="Low complexity" evidence="1">
    <location>
        <begin position="351"/>
        <end position="369"/>
    </location>
</feature>
<evidence type="ECO:0000313" key="3">
    <source>
        <dbReference type="EMBL" id="KAF7366202.1"/>
    </source>
</evidence>
<reference evidence="3" key="1">
    <citation type="submission" date="2020-05" db="EMBL/GenBank/DDBJ databases">
        <title>Mycena genomes resolve the evolution of fungal bioluminescence.</title>
        <authorList>
            <person name="Tsai I.J."/>
        </authorList>
    </citation>
    <scope>NUCLEOTIDE SEQUENCE</scope>
    <source>
        <strain evidence="3">CCC161011</strain>
    </source>
</reference>
<protein>
    <recommendedName>
        <fullName evidence="5">Transmembrane protein</fullName>
    </recommendedName>
</protein>
<feature type="transmembrane region" description="Helical" evidence="2">
    <location>
        <begin position="102"/>
        <end position="121"/>
    </location>
</feature>
<evidence type="ECO:0000256" key="1">
    <source>
        <dbReference type="SAM" id="MobiDB-lite"/>
    </source>
</evidence>
<dbReference type="AlphaFoldDB" id="A0A8H6YWH2"/>
<feature type="transmembrane region" description="Helical" evidence="2">
    <location>
        <begin position="206"/>
        <end position="227"/>
    </location>
</feature>